<keyword evidence="2" id="KW-1133">Transmembrane helix</keyword>
<keyword evidence="2" id="KW-0812">Transmembrane</keyword>
<feature type="coiled-coil region" evidence="1">
    <location>
        <begin position="488"/>
        <end position="518"/>
    </location>
</feature>
<gene>
    <name evidence="3" type="ORF">CDV26_03125</name>
</gene>
<protein>
    <submittedName>
        <fullName evidence="3">Uncharacterized protein</fullName>
    </submittedName>
</protein>
<keyword evidence="1" id="KW-0175">Coiled coil</keyword>
<dbReference type="RefSeq" id="WP_088772054.1">
    <property type="nucleotide sequence ID" value="NZ_CP022132.1"/>
</dbReference>
<organism evidence="3 4">
    <name type="scientific">Francisella halioticida</name>
    <dbReference type="NCBI Taxonomy" id="549298"/>
    <lineage>
        <taxon>Bacteria</taxon>
        <taxon>Pseudomonadati</taxon>
        <taxon>Pseudomonadota</taxon>
        <taxon>Gammaproteobacteria</taxon>
        <taxon>Thiotrichales</taxon>
        <taxon>Francisellaceae</taxon>
        <taxon>Francisella</taxon>
    </lineage>
</organism>
<evidence type="ECO:0000313" key="4">
    <source>
        <dbReference type="Proteomes" id="UP000249910"/>
    </source>
</evidence>
<sequence>MPTLKFDKEYRKLSLDSIGPTNNLSSRVRENIRDVMLKNIWPIETMTKFKMKLNKHKTNEQNYRNLKEYLKKNSPLASFWLENKPQNVYLSFLNIDKFKESLAKNLTTRAVFEEKEQFLVFEGGDISKYDDDTLKLLQKLTLHIDIHGKFLIAEMANYKLLAHCSITKKSTEITCGHLGALLSYIKQGVLDILSVLDLQCVMGSEEYLDFMARILDTFNLLAYSCKTSIAKYQVQNYESLMEMNDEHFFKEYTNLLLSQRINEQEQIKDMQEDYKQAKNAAYQKSPQAGRFYERAMSRITQSRVTTRKTLIDARIIKLKAEINKANKEGLLTDTELLKNGSISFQNSSWYLNKIMIIRYLQEEVPYKVMEYGYKAGKTAFMAGKKITGSYAGGGAAVLASYYGLDMMLGAAFGVGITPIVLAGAGIAIAAGYVATTAINKRADYLRYKGLNESLPLQQQSLLVNQRRYFFIKGSLDYLILCGYKTNGMEQLARLEKSLEEKIKRLEATNKELKTMDSDTLNIIQKSVTENYKYTQDKVYGGYKYTQDKVYGGYKYAQETVSQGYNYLIKSIWG</sequence>
<reference evidence="3 4" key="1">
    <citation type="submission" date="2017-06" db="EMBL/GenBank/DDBJ databases">
        <title>Complete genome of Francisella halioticida.</title>
        <authorList>
            <person name="Sjodin A."/>
        </authorList>
    </citation>
    <scope>NUCLEOTIDE SEQUENCE [LARGE SCALE GENOMIC DNA]</scope>
    <source>
        <strain evidence="3 4">DSM 23729</strain>
    </source>
</reference>
<dbReference type="EMBL" id="CP022132">
    <property type="protein sequence ID" value="ASG67517.1"/>
    <property type="molecule type" value="Genomic_DNA"/>
</dbReference>
<evidence type="ECO:0000313" key="3">
    <source>
        <dbReference type="EMBL" id="ASG67517.1"/>
    </source>
</evidence>
<dbReference type="Proteomes" id="UP000249910">
    <property type="component" value="Chromosome"/>
</dbReference>
<keyword evidence="4" id="KW-1185">Reference proteome</keyword>
<proteinExistence type="predicted"/>
<evidence type="ECO:0000256" key="1">
    <source>
        <dbReference type="SAM" id="Coils"/>
    </source>
</evidence>
<name>A0ABM6LY02_9GAMM</name>
<evidence type="ECO:0000256" key="2">
    <source>
        <dbReference type="SAM" id="Phobius"/>
    </source>
</evidence>
<keyword evidence="2" id="KW-0472">Membrane</keyword>
<accession>A0ABM6LY02</accession>
<feature type="transmembrane region" description="Helical" evidence="2">
    <location>
        <begin position="410"/>
        <end position="438"/>
    </location>
</feature>